<keyword evidence="1" id="KW-0645">Protease</keyword>
<dbReference type="Gene3D" id="3.30.420.10">
    <property type="entry name" value="Ribonuclease H-like superfamily/Ribonuclease H"/>
    <property type="match status" value="1"/>
</dbReference>
<evidence type="ECO:0000256" key="4">
    <source>
        <dbReference type="ARBA" id="ARBA00022801"/>
    </source>
</evidence>
<dbReference type="PANTHER" id="PTHR42648:SF25">
    <property type="entry name" value="RNA-DIRECTED DNA POLYMERASE"/>
    <property type="match status" value="1"/>
</dbReference>
<evidence type="ECO:0000313" key="9">
    <source>
        <dbReference type="EMBL" id="WVZ96657.1"/>
    </source>
</evidence>
<dbReference type="Pfam" id="PF13976">
    <property type="entry name" value="gag_pre-integrs"/>
    <property type="match status" value="1"/>
</dbReference>
<dbReference type="Pfam" id="PF00665">
    <property type="entry name" value="rve"/>
    <property type="match status" value="1"/>
</dbReference>
<evidence type="ECO:0000256" key="6">
    <source>
        <dbReference type="SAM" id="MobiDB-lite"/>
    </source>
</evidence>
<accession>A0AAQ3XHE9</accession>
<feature type="region of interest" description="Disordered" evidence="6">
    <location>
        <begin position="1"/>
        <end position="30"/>
    </location>
</feature>
<dbReference type="InterPro" id="IPR054722">
    <property type="entry name" value="PolX-like_BBD"/>
</dbReference>
<dbReference type="InterPro" id="IPR036397">
    <property type="entry name" value="RNaseH_sf"/>
</dbReference>
<evidence type="ECO:0000256" key="3">
    <source>
        <dbReference type="ARBA" id="ARBA00022750"/>
    </source>
</evidence>
<feature type="region of interest" description="Disordered" evidence="6">
    <location>
        <begin position="250"/>
        <end position="286"/>
    </location>
</feature>
<keyword evidence="2" id="KW-0479">Metal-binding</keyword>
<dbReference type="PROSITE" id="PS50994">
    <property type="entry name" value="INTEGRASE"/>
    <property type="match status" value="1"/>
</dbReference>
<dbReference type="InterPro" id="IPR039537">
    <property type="entry name" value="Retrotran_Ty1/copia-like"/>
</dbReference>
<keyword evidence="4" id="KW-0378">Hydrolase</keyword>
<feature type="compositionally biased region" description="Low complexity" evidence="6">
    <location>
        <begin position="839"/>
        <end position="858"/>
    </location>
</feature>
<evidence type="ECO:0000313" key="10">
    <source>
        <dbReference type="Proteomes" id="UP001341281"/>
    </source>
</evidence>
<dbReference type="SUPFAM" id="SSF57756">
    <property type="entry name" value="Retrovirus zinc finger-like domains"/>
    <property type="match status" value="1"/>
</dbReference>
<dbReference type="InterPro" id="IPR025724">
    <property type="entry name" value="GAG-pre-integrase_dom"/>
</dbReference>
<dbReference type="Pfam" id="PF25597">
    <property type="entry name" value="SH3_retrovirus"/>
    <property type="match status" value="1"/>
</dbReference>
<evidence type="ECO:0000256" key="1">
    <source>
        <dbReference type="ARBA" id="ARBA00022670"/>
    </source>
</evidence>
<dbReference type="EMBL" id="CP144754">
    <property type="protein sequence ID" value="WVZ96657.1"/>
    <property type="molecule type" value="Genomic_DNA"/>
</dbReference>
<feature type="compositionally biased region" description="Gly residues" evidence="6">
    <location>
        <begin position="268"/>
        <end position="283"/>
    </location>
</feature>
<dbReference type="GO" id="GO:0006508">
    <property type="term" value="P:proteolysis"/>
    <property type="evidence" value="ECO:0007669"/>
    <property type="project" value="UniProtKB-KW"/>
</dbReference>
<keyword evidence="5" id="KW-0862">Zinc</keyword>
<dbReference type="GO" id="GO:0003676">
    <property type="term" value="F:nucleic acid binding"/>
    <property type="evidence" value="ECO:0007669"/>
    <property type="project" value="InterPro"/>
</dbReference>
<sequence>MPRHRSSSPPRRFHGESSGGTGGGRDGGGLVIHRVTKEISSSGNFPTLTRTNYYDWAALMRVMLQARGLWLPVTLGTNDVTEDRMALEVLSKAVPAEMMGTIASKPSARAAWEAIKVMNVGVERVRKAKAGTLRREFDSLKFRDGETVDDFGIWIGRIVTQLTVLGDAIKEEQVVRKFLQALPPRFEQIASSIETLLDLSDVSVEELIGRLKATEERHNLGGSNSIASLNLTEDESSRLQLDRWWRSREAESSSSSSGKRGRGRGRGGGRSGGGRSGPDGGNVAGNECRYCGKKGHWARECRKKKRDEAAHSAQAEEGEPDQALLVATATVSQSSSSSFPTAARREPPAIHLDENKLFVQLGDKKEGSRAQWILDTGATNHMTGERAFFSELDTGVHGTVRFGDGSVVGIEGRGTVLFKCKTGEHQALTGVYHIPRLTANIVSLGQLEGDGYKILLDGGCLKIWDAQRRLLAKVVRAANNLYTLNLDIGKPVCLAAQGSSAAWRWHARYGHLNFRGLRRLAEQDMVQGLPQIDHVDRVGRCLAGKRRRPAFPSDRAAHKPELVHGDLCGPVTPATPSHNKYFFLLVDDLSRYMWLILLGTKDQAATVFTAFQARAEAEAGRKLGTLRTDRGGEFTARTFVEHCAQEGIQRHFTAPYSPQQNGVVERRNQTVMGMARSMMKAMMMPGWFWGEAVTTAVFILNRSPTQSVDGKTPYEVWYGHQPPVHFFRTFGCVAHVKAGGKTLTKLEDRSTPMVFVGYEQGTKAWRFYNPVTRRVHVSRDAVFEEDRSWDWGEEKGAGPNDDSEPFCVEFITIGQARRTAGAAEAAQPPPTSPAPPTPATASSRAAMPTCGSEPRTPTVTPPTPTMIQFASPPSGEPDLDDDHDEAPLRFRTRELTEELLAAIGDEPATAEEAKGVKEWRMAMLEEMASIEENKTWTLVDLPKGQRAIGLKWVFKLKRDERGEVVKHKARLVAKGYVQRQGIDFEEVFAPVARMESVRVVLAVAAHRGWSVHHMDVKSAFLNGELAEEVYVAQPPGFTAAGHEEKVLRLHKALYGLRQAPRAWNAKLDASLHELGFTRSKCEHGLYVRGAEASRLVVGVYVDDLIITGEMNKEIDSFKLQMKKLFKMSDLGPLSYYLGIEVRQGVRGIELRQSAYALKLLEKAGMGSCNSCATPMEVRLKLSKASTSPLVDDPTLYRSIIGSLRYLLHTRPDLSFSVGYLSRFMEEPRADHMAAVKHLLRYVAGTINYGLWYSGGGGGELSLLGYSDSDLAGDVDDRKSTTGVVFYLGASPVSWLSQKQRVVALSSCEAEFIAGAAAACQATWLGRLVEDVTGKKTSPPRLKMDNMAVIALSKNPVLHDRSKHIDTKFHFIRECVDRGDIAVEFVGTKEQLADILTKPLGKALF</sequence>
<dbReference type="Pfam" id="PF22936">
    <property type="entry name" value="Pol_BBD"/>
    <property type="match status" value="1"/>
</dbReference>
<dbReference type="InterPro" id="IPR036875">
    <property type="entry name" value="Znf_CCHC_sf"/>
</dbReference>
<dbReference type="InterPro" id="IPR001878">
    <property type="entry name" value="Znf_CCHC"/>
</dbReference>
<dbReference type="Pfam" id="PF00098">
    <property type="entry name" value="zf-CCHC"/>
    <property type="match status" value="1"/>
</dbReference>
<organism evidence="9 10">
    <name type="scientific">Paspalum notatum var. saurae</name>
    <dbReference type="NCBI Taxonomy" id="547442"/>
    <lineage>
        <taxon>Eukaryota</taxon>
        <taxon>Viridiplantae</taxon>
        <taxon>Streptophyta</taxon>
        <taxon>Embryophyta</taxon>
        <taxon>Tracheophyta</taxon>
        <taxon>Spermatophyta</taxon>
        <taxon>Magnoliopsida</taxon>
        <taxon>Liliopsida</taxon>
        <taxon>Poales</taxon>
        <taxon>Poaceae</taxon>
        <taxon>PACMAD clade</taxon>
        <taxon>Panicoideae</taxon>
        <taxon>Andropogonodae</taxon>
        <taxon>Paspaleae</taxon>
        <taxon>Paspalinae</taxon>
        <taxon>Paspalum</taxon>
    </lineage>
</organism>
<protein>
    <submittedName>
        <fullName evidence="9">Uncharacterized protein</fullName>
    </submittedName>
</protein>
<dbReference type="InterPro" id="IPR057670">
    <property type="entry name" value="SH3_retrovirus"/>
</dbReference>
<dbReference type="InterPro" id="IPR001584">
    <property type="entry name" value="Integrase_cat-core"/>
</dbReference>
<dbReference type="GO" id="GO:0008270">
    <property type="term" value="F:zinc ion binding"/>
    <property type="evidence" value="ECO:0007669"/>
    <property type="project" value="UniProtKB-KW"/>
</dbReference>
<reference evidence="9 10" key="1">
    <citation type="submission" date="2024-02" db="EMBL/GenBank/DDBJ databases">
        <title>High-quality chromosome-scale genome assembly of Pensacola bahiagrass (Paspalum notatum Flugge var. saurae).</title>
        <authorList>
            <person name="Vega J.M."/>
            <person name="Podio M."/>
            <person name="Orjuela J."/>
            <person name="Siena L.A."/>
            <person name="Pessino S.C."/>
            <person name="Combes M.C."/>
            <person name="Mariac C."/>
            <person name="Albertini E."/>
            <person name="Pupilli F."/>
            <person name="Ortiz J.P.A."/>
            <person name="Leblanc O."/>
        </authorList>
    </citation>
    <scope>NUCLEOTIDE SEQUENCE [LARGE SCALE GENOMIC DNA]</scope>
    <source>
        <strain evidence="9">R1</strain>
        <tissue evidence="9">Leaf</tissue>
    </source>
</reference>
<feature type="region of interest" description="Disordered" evidence="6">
    <location>
        <begin position="818"/>
        <end position="881"/>
    </location>
</feature>
<gene>
    <name evidence="9" type="ORF">U9M48_042267</name>
</gene>
<keyword evidence="5" id="KW-0863">Zinc-finger</keyword>
<dbReference type="Gene3D" id="4.10.60.10">
    <property type="entry name" value="Zinc finger, CCHC-type"/>
    <property type="match status" value="1"/>
</dbReference>
<dbReference type="SUPFAM" id="SSF56672">
    <property type="entry name" value="DNA/RNA polymerases"/>
    <property type="match status" value="1"/>
</dbReference>
<feature type="compositionally biased region" description="Gly residues" evidence="6">
    <location>
        <begin position="17"/>
        <end position="30"/>
    </location>
</feature>
<dbReference type="InterPro" id="IPR012337">
    <property type="entry name" value="RNaseH-like_sf"/>
</dbReference>
<proteinExistence type="predicted"/>
<feature type="compositionally biased region" description="Pro residues" evidence="6">
    <location>
        <begin position="827"/>
        <end position="838"/>
    </location>
</feature>
<dbReference type="PROSITE" id="PS50158">
    <property type="entry name" value="ZF_CCHC"/>
    <property type="match status" value="1"/>
</dbReference>
<feature type="domain" description="CCHC-type" evidence="7">
    <location>
        <begin position="288"/>
        <end position="303"/>
    </location>
</feature>
<dbReference type="GO" id="GO:0015074">
    <property type="term" value="P:DNA integration"/>
    <property type="evidence" value="ECO:0007669"/>
    <property type="project" value="InterPro"/>
</dbReference>
<keyword evidence="10" id="KW-1185">Reference proteome</keyword>
<dbReference type="CDD" id="cd09272">
    <property type="entry name" value="RNase_HI_RT_Ty1"/>
    <property type="match status" value="1"/>
</dbReference>
<evidence type="ECO:0000256" key="5">
    <source>
        <dbReference type="PROSITE-ProRule" id="PRU00047"/>
    </source>
</evidence>
<evidence type="ECO:0000256" key="2">
    <source>
        <dbReference type="ARBA" id="ARBA00022723"/>
    </source>
</evidence>
<evidence type="ECO:0000259" key="7">
    <source>
        <dbReference type="PROSITE" id="PS50158"/>
    </source>
</evidence>
<dbReference type="SUPFAM" id="SSF53098">
    <property type="entry name" value="Ribonuclease H-like"/>
    <property type="match status" value="1"/>
</dbReference>
<evidence type="ECO:0000259" key="8">
    <source>
        <dbReference type="PROSITE" id="PS50994"/>
    </source>
</evidence>
<dbReference type="PANTHER" id="PTHR42648">
    <property type="entry name" value="TRANSPOSASE, PUTATIVE-RELATED"/>
    <property type="match status" value="1"/>
</dbReference>
<name>A0AAQ3XHE9_PASNO</name>
<dbReference type="GO" id="GO:0004190">
    <property type="term" value="F:aspartic-type endopeptidase activity"/>
    <property type="evidence" value="ECO:0007669"/>
    <property type="project" value="UniProtKB-KW"/>
</dbReference>
<keyword evidence="3" id="KW-0064">Aspartyl protease</keyword>
<feature type="domain" description="Integrase catalytic" evidence="8">
    <location>
        <begin position="556"/>
        <end position="721"/>
    </location>
</feature>
<dbReference type="Pfam" id="PF07727">
    <property type="entry name" value="RVT_2"/>
    <property type="match status" value="1"/>
</dbReference>
<dbReference type="InterPro" id="IPR043502">
    <property type="entry name" value="DNA/RNA_pol_sf"/>
</dbReference>
<dbReference type="InterPro" id="IPR013103">
    <property type="entry name" value="RVT_2"/>
</dbReference>
<dbReference type="Pfam" id="PF14223">
    <property type="entry name" value="Retrotran_gag_2"/>
    <property type="match status" value="1"/>
</dbReference>
<dbReference type="Proteomes" id="UP001341281">
    <property type="component" value="Chromosome 10"/>
</dbReference>
<dbReference type="SMART" id="SM00343">
    <property type="entry name" value="ZnF_C2HC"/>
    <property type="match status" value="1"/>
</dbReference>